<protein>
    <recommendedName>
        <fullName evidence="1">Integrase catalytic domain-containing protein</fullName>
    </recommendedName>
</protein>
<dbReference type="PROSITE" id="PS50994">
    <property type="entry name" value="INTEGRASE"/>
    <property type="match status" value="1"/>
</dbReference>
<gene>
    <name evidence="2" type="ORF">Scaly_2227700</name>
</gene>
<dbReference type="GO" id="GO:0003676">
    <property type="term" value="F:nucleic acid binding"/>
    <property type="evidence" value="ECO:0007669"/>
    <property type="project" value="InterPro"/>
</dbReference>
<dbReference type="SUPFAM" id="SSF53098">
    <property type="entry name" value="Ribonuclease H-like"/>
    <property type="match status" value="1"/>
</dbReference>
<reference evidence="2" key="2">
    <citation type="journal article" date="2024" name="Plant">
        <title>Genomic evolution and insights into agronomic trait innovations of Sesamum species.</title>
        <authorList>
            <person name="Miao H."/>
            <person name="Wang L."/>
            <person name="Qu L."/>
            <person name="Liu H."/>
            <person name="Sun Y."/>
            <person name="Le M."/>
            <person name="Wang Q."/>
            <person name="Wei S."/>
            <person name="Zheng Y."/>
            <person name="Lin W."/>
            <person name="Duan Y."/>
            <person name="Cao H."/>
            <person name="Xiong S."/>
            <person name="Wang X."/>
            <person name="Wei L."/>
            <person name="Li C."/>
            <person name="Ma Q."/>
            <person name="Ju M."/>
            <person name="Zhao R."/>
            <person name="Li G."/>
            <person name="Mu C."/>
            <person name="Tian Q."/>
            <person name="Mei H."/>
            <person name="Zhang T."/>
            <person name="Gao T."/>
            <person name="Zhang H."/>
        </authorList>
    </citation>
    <scope>NUCLEOTIDE SEQUENCE</scope>
    <source>
        <strain evidence="2">KEN8</strain>
    </source>
</reference>
<dbReference type="PANTHER" id="PTHR37984">
    <property type="entry name" value="PROTEIN CBG26694"/>
    <property type="match status" value="1"/>
</dbReference>
<reference evidence="2" key="1">
    <citation type="submission" date="2020-06" db="EMBL/GenBank/DDBJ databases">
        <authorList>
            <person name="Li T."/>
            <person name="Hu X."/>
            <person name="Zhang T."/>
            <person name="Song X."/>
            <person name="Zhang H."/>
            <person name="Dai N."/>
            <person name="Sheng W."/>
            <person name="Hou X."/>
            <person name="Wei L."/>
        </authorList>
    </citation>
    <scope>NUCLEOTIDE SEQUENCE</scope>
    <source>
        <strain evidence="2">KEN8</strain>
        <tissue evidence="2">Leaf</tissue>
    </source>
</reference>
<dbReference type="InterPro" id="IPR050951">
    <property type="entry name" value="Retrovirus_Pol_polyprotein"/>
</dbReference>
<dbReference type="InterPro" id="IPR036397">
    <property type="entry name" value="RNaseH_sf"/>
</dbReference>
<accession>A0AAW2MBX8</accession>
<dbReference type="PANTHER" id="PTHR37984:SF5">
    <property type="entry name" value="PROTEIN NYNRIN-LIKE"/>
    <property type="match status" value="1"/>
</dbReference>
<name>A0AAW2MBX8_9LAMI</name>
<dbReference type="Pfam" id="PF00665">
    <property type="entry name" value="rve"/>
    <property type="match status" value="1"/>
</dbReference>
<dbReference type="EMBL" id="JACGWM010000014">
    <property type="protein sequence ID" value="KAL0327951.1"/>
    <property type="molecule type" value="Genomic_DNA"/>
</dbReference>
<evidence type="ECO:0000259" key="1">
    <source>
        <dbReference type="PROSITE" id="PS50994"/>
    </source>
</evidence>
<evidence type="ECO:0000313" key="2">
    <source>
        <dbReference type="EMBL" id="KAL0327951.1"/>
    </source>
</evidence>
<organism evidence="2">
    <name type="scientific">Sesamum calycinum</name>
    <dbReference type="NCBI Taxonomy" id="2727403"/>
    <lineage>
        <taxon>Eukaryota</taxon>
        <taxon>Viridiplantae</taxon>
        <taxon>Streptophyta</taxon>
        <taxon>Embryophyta</taxon>
        <taxon>Tracheophyta</taxon>
        <taxon>Spermatophyta</taxon>
        <taxon>Magnoliopsida</taxon>
        <taxon>eudicotyledons</taxon>
        <taxon>Gunneridae</taxon>
        <taxon>Pentapetalae</taxon>
        <taxon>asterids</taxon>
        <taxon>lamiids</taxon>
        <taxon>Lamiales</taxon>
        <taxon>Pedaliaceae</taxon>
        <taxon>Sesamum</taxon>
    </lineage>
</organism>
<dbReference type="GO" id="GO:0015074">
    <property type="term" value="P:DNA integration"/>
    <property type="evidence" value="ECO:0007669"/>
    <property type="project" value="InterPro"/>
</dbReference>
<proteinExistence type="predicted"/>
<dbReference type="InterPro" id="IPR012337">
    <property type="entry name" value="RNaseH-like_sf"/>
</dbReference>
<dbReference type="InterPro" id="IPR001584">
    <property type="entry name" value="Integrase_cat-core"/>
</dbReference>
<sequence>MLSPCSFSQWGMDIVGPFPLAARQKKFLLVAINYFTKWVEAKPLARITEGELMKFVWKNIIYRFGLPREIISDNGRQFQGRRIQDWCAGLRIKQRFTSVSHPQANE</sequence>
<dbReference type="AlphaFoldDB" id="A0AAW2MBX8"/>
<dbReference type="Gene3D" id="3.30.420.10">
    <property type="entry name" value="Ribonuclease H-like superfamily/Ribonuclease H"/>
    <property type="match status" value="1"/>
</dbReference>
<feature type="domain" description="Integrase catalytic" evidence="1">
    <location>
        <begin position="1"/>
        <end position="106"/>
    </location>
</feature>
<comment type="caution">
    <text evidence="2">The sequence shown here is derived from an EMBL/GenBank/DDBJ whole genome shotgun (WGS) entry which is preliminary data.</text>
</comment>